<evidence type="ECO:0000259" key="14">
    <source>
        <dbReference type="Pfam" id="PF07715"/>
    </source>
</evidence>
<dbReference type="InterPro" id="IPR010105">
    <property type="entry name" value="TonB_sidphr_rcpt"/>
</dbReference>
<evidence type="ECO:0000256" key="2">
    <source>
        <dbReference type="ARBA" id="ARBA00009810"/>
    </source>
</evidence>
<dbReference type="Proteomes" id="UP001595904">
    <property type="component" value="Unassembled WGS sequence"/>
</dbReference>
<evidence type="ECO:0000256" key="9">
    <source>
        <dbReference type="ARBA" id="ARBA00023237"/>
    </source>
</evidence>
<dbReference type="InterPro" id="IPR012910">
    <property type="entry name" value="Plug_dom"/>
</dbReference>
<dbReference type="InterPro" id="IPR037066">
    <property type="entry name" value="Plug_dom_sf"/>
</dbReference>
<keyword evidence="12" id="KW-0732">Signal</keyword>
<evidence type="ECO:0000256" key="11">
    <source>
        <dbReference type="RuleBase" id="RU003357"/>
    </source>
</evidence>
<keyword evidence="7 10" id="KW-0472">Membrane</keyword>
<comment type="subcellular location">
    <subcellularLocation>
        <location evidence="1 10">Cell outer membrane</location>
        <topology evidence="1 10">Multi-pass membrane protein</topology>
    </subcellularLocation>
</comment>
<evidence type="ECO:0000256" key="3">
    <source>
        <dbReference type="ARBA" id="ARBA00022448"/>
    </source>
</evidence>
<feature type="signal peptide" evidence="12">
    <location>
        <begin position="1"/>
        <end position="25"/>
    </location>
</feature>
<organism evidence="15 16">
    <name type="scientific">Steroidobacter flavus</name>
    <dbReference type="NCBI Taxonomy" id="1842136"/>
    <lineage>
        <taxon>Bacteria</taxon>
        <taxon>Pseudomonadati</taxon>
        <taxon>Pseudomonadota</taxon>
        <taxon>Gammaproteobacteria</taxon>
        <taxon>Steroidobacterales</taxon>
        <taxon>Steroidobacteraceae</taxon>
        <taxon>Steroidobacter</taxon>
    </lineage>
</organism>
<comment type="similarity">
    <text evidence="2 10 11">Belongs to the TonB-dependent receptor family.</text>
</comment>
<dbReference type="Gene3D" id="2.170.130.10">
    <property type="entry name" value="TonB-dependent receptor, plug domain"/>
    <property type="match status" value="1"/>
</dbReference>
<evidence type="ECO:0000256" key="1">
    <source>
        <dbReference type="ARBA" id="ARBA00004571"/>
    </source>
</evidence>
<evidence type="ECO:0000256" key="5">
    <source>
        <dbReference type="ARBA" id="ARBA00022692"/>
    </source>
</evidence>
<dbReference type="InterPro" id="IPR039426">
    <property type="entry name" value="TonB-dep_rcpt-like"/>
</dbReference>
<evidence type="ECO:0000256" key="7">
    <source>
        <dbReference type="ARBA" id="ARBA00023136"/>
    </source>
</evidence>
<keyword evidence="6 11" id="KW-0798">TonB box</keyword>
<proteinExistence type="inferred from homology"/>
<dbReference type="PROSITE" id="PS52016">
    <property type="entry name" value="TONB_DEPENDENT_REC_3"/>
    <property type="match status" value="1"/>
</dbReference>
<dbReference type="RefSeq" id="WP_380596195.1">
    <property type="nucleotide sequence ID" value="NZ_JBHSDU010000003.1"/>
</dbReference>
<dbReference type="InterPro" id="IPR000531">
    <property type="entry name" value="Beta-barrel_TonB"/>
</dbReference>
<dbReference type="CDD" id="cd01347">
    <property type="entry name" value="ligand_gated_channel"/>
    <property type="match status" value="1"/>
</dbReference>
<dbReference type="Gene3D" id="2.40.170.20">
    <property type="entry name" value="TonB-dependent receptor, beta-barrel domain"/>
    <property type="match status" value="1"/>
</dbReference>
<dbReference type="PANTHER" id="PTHR32552">
    <property type="entry name" value="FERRICHROME IRON RECEPTOR-RELATED"/>
    <property type="match status" value="1"/>
</dbReference>
<keyword evidence="3 10" id="KW-0813">Transport</keyword>
<dbReference type="Pfam" id="PF07715">
    <property type="entry name" value="Plug"/>
    <property type="match status" value="1"/>
</dbReference>
<sequence length="735" mass="79576">MACVGSVRAGVALVLAFAAVTSASAQESEDAQKLKKLRVEASEIGDTTEGTGSYGASSATIGKGSQRLKDVTNSVTVITRERLEDQNLQTLDEALQAATGIVVEQNSSYERAFYSRGFQISSVQFDGVPTQFSQTAKGFAIQGDTAIYDRVEVLRGPAGLFAGASTPGGTVNLVRKRASADFAVRGSLSVGSWNNYRSELDVTGGLNGSGSLRGRFVAAYQDREFFYDVAETKKPLGYGIIEYDLGSSTTIAAGMKYEENQMTPFYAGLPRYADGRSLNLSRSTYLNAAWSDTNAKSTTVFADLKHRFNDVWELKIGALNDREDNHDHSGSAFGTVNVTTLTGSTLSAFNQHLIGNQNSADATLTGGFDAFGRRHDVIVGANYWKRTYDLDSQLFTVPNPAINPLAFDPSQYAVFPTVPARAKTRTEETTEQTGFFGSVRFRLTDPLSVIVGGRFSEYENEVFNKVTGLTSAHAKDSDVFTPYGAVSYELGKNWSTYVSYAETFTSQASSYTAAGEPLDPAEGQSYEIGLKGELFEGLANVSFAAYQIEEVNRRQTDPNTPNPCPASPVGGVCSIAEGEVRSRGFDAEINGTLTESWNVFAGYTYTTTEYLRDKTATGTPSANEGKPLSSFTPKHSVRVWTDYKLPGVLSRLSVGGGVNAQTEAYKTSGAIRFQQGGYAIWSTRASYQLNDTIDLALNVNNLTDKTYLRTIGGLSNGNWYGEPRNFMFTVKASFE</sequence>
<accession>A0ABV8SQI0</accession>
<evidence type="ECO:0000313" key="15">
    <source>
        <dbReference type="EMBL" id="MFC4309132.1"/>
    </source>
</evidence>
<evidence type="ECO:0000256" key="8">
    <source>
        <dbReference type="ARBA" id="ARBA00023170"/>
    </source>
</evidence>
<evidence type="ECO:0000313" key="16">
    <source>
        <dbReference type="Proteomes" id="UP001595904"/>
    </source>
</evidence>
<feature type="domain" description="TonB-dependent receptor-like beta-barrel" evidence="13">
    <location>
        <begin position="270"/>
        <end position="702"/>
    </location>
</feature>
<dbReference type="SUPFAM" id="SSF56935">
    <property type="entry name" value="Porins"/>
    <property type="match status" value="1"/>
</dbReference>
<keyword evidence="16" id="KW-1185">Reference proteome</keyword>
<reference evidence="16" key="1">
    <citation type="journal article" date="2019" name="Int. J. Syst. Evol. Microbiol.">
        <title>The Global Catalogue of Microorganisms (GCM) 10K type strain sequencing project: providing services to taxonomists for standard genome sequencing and annotation.</title>
        <authorList>
            <consortium name="The Broad Institute Genomics Platform"/>
            <consortium name="The Broad Institute Genome Sequencing Center for Infectious Disease"/>
            <person name="Wu L."/>
            <person name="Ma J."/>
        </authorList>
    </citation>
    <scope>NUCLEOTIDE SEQUENCE [LARGE SCALE GENOMIC DNA]</scope>
    <source>
        <strain evidence="16">CGMCC 1.10759</strain>
    </source>
</reference>
<keyword evidence="5 10" id="KW-0812">Transmembrane</keyword>
<protein>
    <submittedName>
        <fullName evidence="15">TonB-dependent siderophore receptor</fullName>
    </submittedName>
</protein>
<evidence type="ECO:0000256" key="12">
    <source>
        <dbReference type="SAM" id="SignalP"/>
    </source>
</evidence>
<dbReference type="InterPro" id="IPR036942">
    <property type="entry name" value="Beta-barrel_TonB_sf"/>
</dbReference>
<evidence type="ECO:0000259" key="13">
    <source>
        <dbReference type="Pfam" id="PF00593"/>
    </source>
</evidence>
<comment type="caution">
    <text evidence="15">The sequence shown here is derived from an EMBL/GenBank/DDBJ whole genome shotgun (WGS) entry which is preliminary data.</text>
</comment>
<evidence type="ECO:0000256" key="6">
    <source>
        <dbReference type="ARBA" id="ARBA00023077"/>
    </source>
</evidence>
<feature type="domain" description="TonB-dependent receptor plug" evidence="14">
    <location>
        <begin position="68"/>
        <end position="170"/>
    </location>
</feature>
<keyword evidence="4 10" id="KW-1134">Transmembrane beta strand</keyword>
<keyword evidence="9 10" id="KW-0998">Cell outer membrane</keyword>
<feature type="chain" id="PRO_5046556379" evidence="12">
    <location>
        <begin position="26"/>
        <end position="735"/>
    </location>
</feature>
<evidence type="ECO:0000256" key="4">
    <source>
        <dbReference type="ARBA" id="ARBA00022452"/>
    </source>
</evidence>
<dbReference type="EMBL" id="JBHSDU010000003">
    <property type="protein sequence ID" value="MFC4309132.1"/>
    <property type="molecule type" value="Genomic_DNA"/>
</dbReference>
<dbReference type="PANTHER" id="PTHR32552:SF74">
    <property type="entry name" value="HYDROXAMATE SIDEROPHORE RECEPTOR FHUE"/>
    <property type="match status" value="1"/>
</dbReference>
<dbReference type="NCBIfam" id="TIGR01783">
    <property type="entry name" value="TonB-siderophor"/>
    <property type="match status" value="1"/>
</dbReference>
<keyword evidence="8 15" id="KW-0675">Receptor</keyword>
<dbReference type="Pfam" id="PF00593">
    <property type="entry name" value="TonB_dep_Rec_b-barrel"/>
    <property type="match status" value="1"/>
</dbReference>
<gene>
    <name evidence="15" type="ORF">ACFPN2_08580</name>
</gene>
<name>A0ABV8SQI0_9GAMM</name>
<evidence type="ECO:0000256" key="10">
    <source>
        <dbReference type="PROSITE-ProRule" id="PRU01360"/>
    </source>
</evidence>